<protein>
    <submittedName>
        <fullName evidence="1">Uncharacterized protein</fullName>
    </submittedName>
</protein>
<sequence>MDDALFAGRPQFKAYRSSRRKFKRPQKSDCDWNFNPDDIMTRIGVIVNTTSPLGIKVVIIYAIPTNAETQAKAI</sequence>
<dbReference type="AlphaFoldDB" id="A0A4C1SUT1"/>
<keyword evidence="2" id="KW-1185">Reference proteome</keyword>
<proteinExistence type="predicted"/>
<name>A0A4C1SUT1_EUMVA</name>
<evidence type="ECO:0000313" key="2">
    <source>
        <dbReference type="Proteomes" id="UP000299102"/>
    </source>
</evidence>
<organism evidence="1 2">
    <name type="scientific">Eumeta variegata</name>
    <name type="common">Bagworm moth</name>
    <name type="synonym">Eumeta japonica</name>
    <dbReference type="NCBI Taxonomy" id="151549"/>
    <lineage>
        <taxon>Eukaryota</taxon>
        <taxon>Metazoa</taxon>
        <taxon>Ecdysozoa</taxon>
        <taxon>Arthropoda</taxon>
        <taxon>Hexapoda</taxon>
        <taxon>Insecta</taxon>
        <taxon>Pterygota</taxon>
        <taxon>Neoptera</taxon>
        <taxon>Endopterygota</taxon>
        <taxon>Lepidoptera</taxon>
        <taxon>Glossata</taxon>
        <taxon>Ditrysia</taxon>
        <taxon>Tineoidea</taxon>
        <taxon>Psychidae</taxon>
        <taxon>Oiketicinae</taxon>
        <taxon>Eumeta</taxon>
    </lineage>
</organism>
<accession>A0A4C1SUT1</accession>
<comment type="caution">
    <text evidence="1">The sequence shown here is derived from an EMBL/GenBank/DDBJ whole genome shotgun (WGS) entry which is preliminary data.</text>
</comment>
<dbReference type="Proteomes" id="UP000299102">
    <property type="component" value="Unassembled WGS sequence"/>
</dbReference>
<reference evidence="1 2" key="1">
    <citation type="journal article" date="2019" name="Commun. Biol.">
        <title>The bagworm genome reveals a unique fibroin gene that provides high tensile strength.</title>
        <authorList>
            <person name="Kono N."/>
            <person name="Nakamura H."/>
            <person name="Ohtoshi R."/>
            <person name="Tomita M."/>
            <person name="Numata K."/>
            <person name="Arakawa K."/>
        </authorList>
    </citation>
    <scope>NUCLEOTIDE SEQUENCE [LARGE SCALE GENOMIC DNA]</scope>
</reference>
<gene>
    <name evidence="1" type="ORF">EVAR_5039_1</name>
</gene>
<evidence type="ECO:0000313" key="1">
    <source>
        <dbReference type="EMBL" id="GBP05695.1"/>
    </source>
</evidence>
<dbReference type="EMBL" id="BGZK01000019">
    <property type="protein sequence ID" value="GBP05695.1"/>
    <property type="molecule type" value="Genomic_DNA"/>
</dbReference>